<dbReference type="Proteomes" id="UP000663814">
    <property type="component" value="Unassembled WGS sequence"/>
</dbReference>
<reference evidence="2 3" key="1">
    <citation type="submission" date="2021-08" db="EMBL/GenBank/DDBJ databases">
        <title>Rheinheimera aquimaris sp. nov., isolated from seawater of the East Sea in Korea.</title>
        <authorList>
            <person name="Kim K.H."/>
            <person name="Wenting R."/>
            <person name="Kim K.R."/>
            <person name="Jeon C.O."/>
        </authorList>
    </citation>
    <scope>NUCLEOTIDE SEQUENCE [LARGE SCALE GENOMIC DNA]</scope>
    <source>
        <strain evidence="2 3">MA-13</strain>
    </source>
</reference>
<evidence type="ECO:0000256" key="1">
    <source>
        <dbReference type="SAM" id="Phobius"/>
    </source>
</evidence>
<dbReference type="RefSeq" id="WP_205310627.1">
    <property type="nucleotide sequence ID" value="NZ_JAERPS020000001.1"/>
</dbReference>
<name>A0ABS7X6K2_9GAMM</name>
<keyword evidence="1" id="KW-1133">Transmembrane helix</keyword>
<dbReference type="Pfam" id="PF13272">
    <property type="entry name" value="Holin_2-3"/>
    <property type="match status" value="1"/>
</dbReference>
<protein>
    <submittedName>
        <fullName evidence="2">Holin</fullName>
    </submittedName>
</protein>
<proteinExistence type="predicted"/>
<accession>A0ABS7X6K2</accession>
<keyword evidence="3" id="KW-1185">Reference proteome</keyword>
<keyword evidence="1" id="KW-0472">Membrane</keyword>
<evidence type="ECO:0000313" key="2">
    <source>
        <dbReference type="EMBL" id="MBZ9610790.1"/>
    </source>
</evidence>
<evidence type="ECO:0000313" key="3">
    <source>
        <dbReference type="Proteomes" id="UP000663814"/>
    </source>
</evidence>
<feature type="transmembrane region" description="Helical" evidence="1">
    <location>
        <begin position="36"/>
        <end position="54"/>
    </location>
</feature>
<organism evidence="2 3">
    <name type="scientific">Rheinheimera maricola</name>
    <dbReference type="NCBI Taxonomy" id="2793282"/>
    <lineage>
        <taxon>Bacteria</taxon>
        <taxon>Pseudomonadati</taxon>
        <taxon>Pseudomonadota</taxon>
        <taxon>Gammaproteobacteria</taxon>
        <taxon>Chromatiales</taxon>
        <taxon>Chromatiaceae</taxon>
        <taxon>Rheinheimera</taxon>
    </lineage>
</organism>
<keyword evidence="1" id="KW-0812">Transmembrane</keyword>
<dbReference type="EMBL" id="JAERPS020000001">
    <property type="protein sequence ID" value="MBZ9610790.1"/>
    <property type="molecule type" value="Genomic_DNA"/>
</dbReference>
<dbReference type="InterPro" id="IPR025140">
    <property type="entry name" value="Holin_2-3"/>
</dbReference>
<feature type="transmembrane region" description="Helical" evidence="1">
    <location>
        <begin position="12"/>
        <end position="30"/>
    </location>
</feature>
<gene>
    <name evidence="2" type="ORF">I4W93_004210</name>
</gene>
<comment type="caution">
    <text evidence="2">The sequence shown here is derived from an EMBL/GenBank/DDBJ whole genome shotgun (WGS) entry which is preliminary data.</text>
</comment>
<sequence length="99" mass="10993">MPARRTFALPRLTLWAIVAVILLFAIAMVSPQQLPVVLYKLALVTLASVLGYWVDRSLFPYDRPHTYAETGEDLMPRGLAMLRRALIVLACVLGLTLGL</sequence>